<name>A0ABP4FBE0_9ACTN</name>
<dbReference type="EMBL" id="BAAAJE010000023">
    <property type="protein sequence ID" value="GAA1157415.1"/>
    <property type="molecule type" value="Genomic_DNA"/>
</dbReference>
<comment type="caution">
    <text evidence="2">The sequence shown here is derived from an EMBL/GenBank/DDBJ whole genome shotgun (WGS) entry which is preliminary data.</text>
</comment>
<dbReference type="Proteomes" id="UP001499979">
    <property type="component" value="Unassembled WGS sequence"/>
</dbReference>
<proteinExistence type="predicted"/>
<keyword evidence="3" id="KW-1185">Reference proteome</keyword>
<evidence type="ECO:0000256" key="1">
    <source>
        <dbReference type="SAM" id="MobiDB-lite"/>
    </source>
</evidence>
<gene>
    <name evidence="2" type="ORF">GCM10009606_39240</name>
</gene>
<reference evidence="3" key="1">
    <citation type="journal article" date="2019" name="Int. J. Syst. Evol. Microbiol.">
        <title>The Global Catalogue of Microorganisms (GCM) 10K type strain sequencing project: providing services to taxonomists for standard genome sequencing and annotation.</title>
        <authorList>
            <consortium name="The Broad Institute Genomics Platform"/>
            <consortium name="The Broad Institute Genome Sequencing Center for Infectious Disease"/>
            <person name="Wu L."/>
            <person name="Ma J."/>
        </authorList>
    </citation>
    <scope>NUCLEOTIDE SEQUENCE [LARGE SCALE GENOMIC DNA]</scope>
    <source>
        <strain evidence="3">JCM 11813</strain>
    </source>
</reference>
<evidence type="ECO:0000313" key="3">
    <source>
        <dbReference type="Proteomes" id="UP001499979"/>
    </source>
</evidence>
<evidence type="ECO:0000313" key="2">
    <source>
        <dbReference type="EMBL" id="GAA1157415.1"/>
    </source>
</evidence>
<organism evidence="2 3">
    <name type="scientific">Nocardioides aquiterrae</name>
    <dbReference type="NCBI Taxonomy" id="203799"/>
    <lineage>
        <taxon>Bacteria</taxon>
        <taxon>Bacillati</taxon>
        <taxon>Actinomycetota</taxon>
        <taxon>Actinomycetes</taxon>
        <taxon>Propionibacteriales</taxon>
        <taxon>Nocardioidaceae</taxon>
        <taxon>Nocardioides</taxon>
    </lineage>
</organism>
<accession>A0ABP4FBE0</accession>
<feature type="region of interest" description="Disordered" evidence="1">
    <location>
        <begin position="1"/>
        <end position="27"/>
    </location>
</feature>
<sequence>MNGGGAARALQPAPGSQNPHDTPMRAGVSCGFRLSAAEARGYAPNRRSRCAYARIARRKSTRRKSGQ</sequence>
<protein>
    <submittedName>
        <fullName evidence="2">Uncharacterized protein</fullName>
    </submittedName>
</protein>